<keyword evidence="5" id="KW-1185">Reference proteome</keyword>
<organism>
    <name type="scientific">Culex quinquefasciatus</name>
    <name type="common">Southern house mosquito</name>
    <name type="synonym">Culex pungens</name>
    <dbReference type="NCBI Taxonomy" id="7176"/>
    <lineage>
        <taxon>Eukaryota</taxon>
        <taxon>Metazoa</taxon>
        <taxon>Ecdysozoa</taxon>
        <taxon>Arthropoda</taxon>
        <taxon>Hexapoda</taxon>
        <taxon>Insecta</taxon>
        <taxon>Pterygota</taxon>
        <taxon>Neoptera</taxon>
        <taxon>Endopterygota</taxon>
        <taxon>Diptera</taxon>
        <taxon>Nematocera</taxon>
        <taxon>Culicoidea</taxon>
        <taxon>Culicidae</taxon>
        <taxon>Culicinae</taxon>
        <taxon>Culicini</taxon>
        <taxon>Culex</taxon>
        <taxon>Culex</taxon>
    </lineage>
</organism>
<evidence type="ECO:0000313" key="4">
    <source>
        <dbReference type="EnsemblMetazoa" id="CPIJ014383-PA"/>
    </source>
</evidence>
<proteinExistence type="predicted"/>
<evidence type="ECO:0000256" key="2">
    <source>
        <dbReference type="SAM" id="Phobius"/>
    </source>
</evidence>
<dbReference type="Proteomes" id="UP000002320">
    <property type="component" value="Unassembled WGS sequence"/>
</dbReference>
<dbReference type="KEGG" id="cqu:CpipJ_CPIJ014383"/>
<dbReference type="VEuPathDB" id="VectorBase:CQUJHB003475"/>
<name>B0X4G3_CULQU</name>
<dbReference type="OrthoDB" id="443915at2759"/>
<dbReference type="InParanoid" id="B0X4G3"/>
<gene>
    <name evidence="4" type="primary">6047487</name>
    <name evidence="3" type="ORF">CpipJ_CPIJ014383</name>
</gene>
<reference evidence="3" key="1">
    <citation type="submission" date="2007-03" db="EMBL/GenBank/DDBJ databases">
        <title>Annotation of Culex pipiens quinquefasciatus.</title>
        <authorList>
            <consortium name="The Broad Institute Genome Sequencing Platform"/>
            <person name="Atkinson P.W."/>
            <person name="Hemingway J."/>
            <person name="Christensen B.M."/>
            <person name="Higgs S."/>
            <person name="Kodira C."/>
            <person name="Hannick L."/>
            <person name="Megy K."/>
            <person name="O'Leary S."/>
            <person name="Pearson M."/>
            <person name="Haas B.J."/>
            <person name="Mauceli E."/>
            <person name="Wortman J.R."/>
            <person name="Lee N.H."/>
            <person name="Guigo R."/>
            <person name="Stanke M."/>
            <person name="Alvarado L."/>
            <person name="Amedeo P."/>
            <person name="Antoine C.H."/>
            <person name="Arensburger P."/>
            <person name="Bidwell S.L."/>
            <person name="Crawford M."/>
            <person name="Camaro F."/>
            <person name="Devon K."/>
            <person name="Engels R."/>
            <person name="Hammond M."/>
            <person name="Howarth C."/>
            <person name="Koehrsen M."/>
            <person name="Lawson D."/>
            <person name="Montgomery P."/>
            <person name="Nene V."/>
            <person name="Nusbaum C."/>
            <person name="Puiu D."/>
            <person name="Romero-Severson J."/>
            <person name="Severson D.W."/>
            <person name="Shumway M."/>
            <person name="Sisk P."/>
            <person name="Stolte C."/>
            <person name="Zeng Q."/>
            <person name="Eisenstadt E."/>
            <person name="Fraser-Liggett C."/>
            <person name="Strausberg R."/>
            <person name="Galagan J."/>
            <person name="Birren B."/>
            <person name="Collins F.H."/>
        </authorList>
    </citation>
    <scope>NUCLEOTIDE SEQUENCE [LARGE SCALE GENOMIC DNA]</scope>
    <source>
        <strain evidence="3">JHB</strain>
    </source>
</reference>
<protein>
    <submittedName>
        <fullName evidence="3 4">Factor for adipocyte differentiation</fullName>
    </submittedName>
</protein>
<feature type="region of interest" description="Disordered" evidence="1">
    <location>
        <begin position="63"/>
        <end position="86"/>
    </location>
</feature>
<reference evidence="4" key="2">
    <citation type="submission" date="2021-02" db="UniProtKB">
        <authorList>
            <consortium name="EnsemblMetazoa"/>
        </authorList>
    </citation>
    <scope>IDENTIFICATION</scope>
    <source>
        <strain evidence="4">JHB</strain>
    </source>
</reference>
<dbReference type="VEuPathDB" id="VectorBase:CPIJ014383"/>
<feature type="compositionally biased region" description="Basic residues" evidence="1">
    <location>
        <begin position="119"/>
        <end position="129"/>
    </location>
</feature>
<keyword evidence="2" id="KW-0472">Membrane</keyword>
<sequence>MLSVPRFVYRGPETRYTIHNLSYGVGYLFKVCPIRIRSNGEEIYGVFSPSLHHQLTPHRVSSAMHGSHSRFNGTGHDDVDGGSGTAVTHQTRTLYAGNVVNSRHELILRNPAVGAGHQQHQHQNQHQHHSSASAQSLLALPKGGNLVQTVSELLEADSSKAVVCVLLFIVLSVIVAAFLK</sequence>
<evidence type="ECO:0000313" key="3">
    <source>
        <dbReference type="EMBL" id="EDS40316.1"/>
    </source>
</evidence>
<evidence type="ECO:0000256" key="1">
    <source>
        <dbReference type="SAM" id="MobiDB-lite"/>
    </source>
</evidence>
<dbReference type="InterPro" id="IPR036116">
    <property type="entry name" value="FN3_sf"/>
</dbReference>
<dbReference type="STRING" id="7176.B0X4G3"/>
<keyword evidence="2" id="KW-0812">Transmembrane</keyword>
<keyword evidence="2" id="KW-1133">Transmembrane helix</keyword>
<accession>B0X4G3</accession>
<dbReference type="AlphaFoldDB" id="B0X4G3"/>
<feature type="region of interest" description="Disordered" evidence="1">
    <location>
        <begin position="114"/>
        <end position="134"/>
    </location>
</feature>
<dbReference type="SUPFAM" id="SSF49265">
    <property type="entry name" value="Fibronectin type III"/>
    <property type="match status" value="1"/>
</dbReference>
<dbReference type="EMBL" id="DS232340">
    <property type="protein sequence ID" value="EDS40316.1"/>
    <property type="molecule type" value="Genomic_DNA"/>
</dbReference>
<dbReference type="HOGENOM" id="CLU_1497693_0_0_1"/>
<dbReference type="EnsemblMetazoa" id="CPIJ014383-RA">
    <property type="protein sequence ID" value="CPIJ014383-PA"/>
    <property type="gene ID" value="CPIJ014383"/>
</dbReference>
<evidence type="ECO:0000313" key="5">
    <source>
        <dbReference type="Proteomes" id="UP000002320"/>
    </source>
</evidence>
<feature type="transmembrane region" description="Helical" evidence="2">
    <location>
        <begin position="161"/>
        <end position="179"/>
    </location>
</feature>